<proteinExistence type="predicted"/>
<feature type="compositionally biased region" description="Polar residues" evidence="1">
    <location>
        <begin position="37"/>
        <end position="46"/>
    </location>
</feature>
<dbReference type="EMBL" id="SWLE01000013">
    <property type="protein sequence ID" value="TNM92933.1"/>
    <property type="molecule type" value="Genomic_DNA"/>
</dbReference>
<dbReference type="Proteomes" id="UP000516260">
    <property type="component" value="Chromosome 20"/>
</dbReference>
<dbReference type="AlphaFoldDB" id="A0A4Z2BKU9"/>
<reference evidence="2 3" key="1">
    <citation type="submission" date="2019-04" db="EMBL/GenBank/DDBJ databases">
        <title>The sequence and de novo assembly of Takifugu bimaculatus genome using PacBio and Hi-C technologies.</title>
        <authorList>
            <person name="Xu P."/>
            <person name="Liu B."/>
            <person name="Zhou Z."/>
        </authorList>
    </citation>
    <scope>NUCLEOTIDE SEQUENCE [LARGE SCALE GENOMIC DNA]</scope>
    <source>
        <strain evidence="2">TB-2018</strain>
        <tissue evidence="2">Muscle</tissue>
    </source>
</reference>
<name>A0A4Z2BKU9_9TELE</name>
<accession>A0A4Z2BKU9</accession>
<feature type="region of interest" description="Disordered" evidence="1">
    <location>
        <begin position="1"/>
        <end position="106"/>
    </location>
</feature>
<keyword evidence="3" id="KW-1185">Reference proteome</keyword>
<feature type="compositionally biased region" description="Basic and acidic residues" evidence="1">
    <location>
        <begin position="52"/>
        <end position="73"/>
    </location>
</feature>
<protein>
    <submittedName>
        <fullName evidence="2">Uncharacterized protein</fullName>
    </submittedName>
</protein>
<organism evidence="2 3">
    <name type="scientific">Takifugu bimaculatus</name>
    <dbReference type="NCBI Taxonomy" id="433685"/>
    <lineage>
        <taxon>Eukaryota</taxon>
        <taxon>Metazoa</taxon>
        <taxon>Chordata</taxon>
        <taxon>Craniata</taxon>
        <taxon>Vertebrata</taxon>
        <taxon>Euteleostomi</taxon>
        <taxon>Actinopterygii</taxon>
        <taxon>Neopterygii</taxon>
        <taxon>Teleostei</taxon>
        <taxon>Neoteleostei</taxon>
        <taxon>Acanthomorphata</taxon>
        <taxon>Eupercaria</taxon>
        <taxon>Tetraodontiformes</taxon>
        <taxon>Tetradontoidea</taxon>
        <taxon>Tetraodontidae</taxon>
        <taxon>Takifugu</taxon>
    </lineage>
</organism>
<feature type="compositionally biased region" description="Polar residues" evidence="1">
    <location>
        <begin position="1"/>
        <end position="10"/>
    </location>
</feature>
<evidence type="ECO:0000256" key="1">
    <source>
        <dbReference type="SAM" id="MobiDB-lite"/>
    </source>
</evidence>
<sequence>MEAKRLNSSKPAAPRTFLPHSSLLGRGAPMDGPQGRAAQNANQALCGTSHDFPPRPPERTRERTSTRTHERNGELSSRSDAAAESAELRQLRTPPETPRAPRWDRDRLQRVAGTTVLLSCYDSGMARCRGFIATVPFKTHQKSGK</sequence>
<evidence type="ECO:0000313" key="3">
    <source>
        <dbReference type="Proteomes" id="UP000516260"/>
    </source>
</evidence>
<comment type="caution">
    <text evidence="2">The sequence shown here is derived from an EMBL/GenBank/DDBJ whole genome shotgun (WGS) entry which is preliminary data.</text>
</comment>
<feature type="compositionally biased region" description="Low complexity" evidence="1">
    <location>
        <begin position="74"/>
        <end position="85"/>
    </location>
</feature>
<gene>
    <name evidence="2" type="ORF">fugu_018335</name>
</gene>
<evidence type="ECO:0000313" key="2">
    <source>
        <dbReference type="EMBL" id="TNM92933.1"/>
    </source>
</evidence>